<comment type="caution">
    <text evidence="2">The sequence shown here is derived from an EMBL/GenBank/DDBJ whole genome shotgun (WGS) entry which is preliminary data.</text>
</comment>
<feature type="domain" description="Enoyl reductase (ER)" evidence="1">
    <location>
        <begin position="10"/>
        <end position="288"/>
    </location>
</feature>
<evidence type="ECO:0000313" key="3">
    <source>
        <dbReference type="Proteomes" id="UP001500620"/>
    </source>
</evidence>
<dbReference type="InterPro" id="IPR036291">
    <property type="entry name" value="NAD(P)-bd_dom_sf"/>
</dbReference>
<evidence type="ECO:0000313" key="2">
    <source>
        <dbReference type="EMBL" id="GAA4262863.1"/>
    </source>
</evidence>
<dbReference type="PANTHER" id="PTHR44013">
    <property type="entry name" value="ZINC-TYPE ALCOHOL DEHYDROGENASE-LIKE PROTEIN C16A3.02C"/>
    <property type="match status" value="1"/>
</dbReference>
<dbReference type="InterPro" id="IPR013154">
    <property type="entry name" value="ADH-like_N"/>
</dbReference>
<dbReference type="CDD" id="cd05289">
    <property type="entry name" value="MDR_like_2"/>
    <property type="match status" value="1"/>
</dbReference>
<dbReference type="InterPro" id="IPR011032">
    <property type="entry name" value="GroES-like_sf"/>
</dbReference>
<dbReference type="InterPro" id="IPR020843">
    <property type="entry name" value="ER"/>
</dbReference>
<dbReference type="Proteomes" id="UP001500620">
    <property type="component" value="Unassembled WGS sequence"/>
</dbReference>
<name>A0ABP8DSB5_9ACTN</name>
<proteinExistence type="predicted"/>
<dbReference type="SMART" id="SM00829">
    <property type="entry name" value="PKS_ER"/>
    <property type="match status" value="1"/>
</dbReference>
<dbReference type="Pfam" id="PF08240">
    <property type="entry name" value="ADH_N"/>
    <property type="match status" value="1"/>
</dbReference>
<protein>
    <submittedName>
        <fullName evidence="2">NADP-dependent oxidoreductase</fullName>
    </submittedName>
</protein>
<dbReference type="Pfam" id="PF13602">
    <property type="entry name" value="ADH_zinc_N_2"/>
    <property type="match status" value="1"/>
</dbReference>
<dbReference type="RefSeq" id="WP_345140917.1">
    <property type="nucleotide sequence ID" value="NZ_BAABAT010000056.1"/>
</dbReference>
<dbReference type="SUPFAM" id="SSF50129">
    <property type="entry name" value="GroES-like"/>
    <property type="match status" value="1"/>
</dbReference>
<organism evidence="2 3">
    <name type="scientific">Dactylosporangium darangshiense</name>
    <dbReference type="NCBI Taxonomy" id="579108"/>
    <lineage>
        <taxon>Bacteria</taxon>
        <taxon>Bacillati</taxon>
        <taxon>Actinomycetota</taxon>
        <taxon>Actinomycetes</taxon>
        <taxon>Micromonosporales</taxon>
        <taxon>Micromonosporaceae</taxon>
        <taxon>Dactylosporangium</taxon>
    </lineage>
</organism>
<sequence length="290" mass="28887">MFVVEVSRFGDAGVLVGTQRPDPAPTPGRVPVRVTAAVVNPVDVVTRAGLIPGLTPPFVLGWDFAGVTQDGTAVAGLVPWFAEAGATGTYADVVLADPAWLAPIPAGVDPAEAATLALNGLTAQQALALAALPAGTRLLITGASGGVGGFAVQLAVAAGLSVTAIASPGDESYVASLGAKEVLTRGTALQPSSFDAALDAASYGGVLHAVRDGGTCISVTDPSTPPSERDIRVAKVGVVPSSEGLAALLSELAAGRLVTRVADRLPLSSAAEAHRRAEEGGLRGKLALLP</sequence>
<dbReference type="PANTHER" id="PTHR44013:SF1">
    <property type="entry name" value="ZINC-TYPE ALCOHOL DEHYDROGENASE-LIKE PROTEIN C16A3.02C"/>
    <property type="match status" value="1"/>
</dbReference>
<gene>
    <name evidence="2" type="ORF">GCM10022255_102200</name>
</gene>
<accession>A0ABP8DSB5</accession>
<reference evidence="3" key="1">
    <citation type="journal article" date="2019" name="Int. J. Syst. Evol. Microbiol.">
        <title>The Global Catalogue of Microorganisms (GCM) 10K type strain sequencing project: providing services to taxonomists for standard genome sequencing and annotation.</title>
        <authorList>
            <consortium name="The Broad Institute Genomics Platform"/>
            <consortium name="The Broad Institute Genome Sequencing Center for Infectious Disease"/>
            <person name="Wu L."/>
            <person name="Ma J."/>
        </authorList>
    </citation>
    <scope>NUCLEOTIDE SEQUENCE [LARGE SCALE GENOMIC DNA]</scope>
    <source>
        <strain evidence="3">JCM 17441</strain>
    </source>
</reference>
<dbReference type="InterPro" id="IPR052733">
    <property type="entry name" value="Chloroplast_QOR"/>
</dbReference>
<dbReference type="EMBL" id="BAABAT010000056">
    <property type="protein sequence ID" value="GAA4262863.1"/>
    <property type="molecule type" value="Genomic_DNA"/>
</dbReference>
<keyword evidence="3" id="KW-1185">Reference proteome</keyword>
<dbReference type="SUPFAM" id="SSF51735">
    <property type="entry name" value="NAD(P)-binding Rossmann-fold domains"/>
    <property type="match status" value="1"/>
</dbReference>
<dbReference type="Gene3D" id="3.90.180.10">
    <property type="entry name" value="Medium-chain alcohol dehydrogenases, catalytic domain"/>
    <property type="match status" value="1"/>
</dbReference>
<evidence type="ECO:0000259" key="1">
    <source>
        <dbReference type="SMART" id="SM00829"/>
    </source>
</evidence>
<dbReference type="Gene3D" id="3.40.50.720">
    <property type="entry name" value="NAD(P)-binding Rossmann-like Domain"/>
    <property type="match status" value="1"/>
</dbReference>